<evidence type="ECO:0008006" key="7">
    <source>
        <dbReference type="Google" id="ProtNLM"/>
    </source>
</evidence>
<dbReference type="CDD" id="cd07061">
    <property type="entry name" value="HP_HAP_like"/>
    <property type="match status" value="1"/>
</dbReference>
<dbReference type="Proteomes" id="UP000481153">
    <property type="component" value="Unassembled WGS sequence"/>
</dbReference>
<dbReference type="InterPro" id="IPR050645">
    <property type="entry name" value="Histidine_acid_phosphatase"/>
</dbReference>
<evidence type="ECO:0000313" key="6">
    <source>
        <dbReference type="Proteomes" id="UP000481153"/>
    </source>
</evidence>
<dbReference type="GO" id="GO:0016791">
    <property type="term" value="F:phosphatase activity"/>
    <property type="evidence" value="ECO:0007669"/>
    <property type="project" value="TreeGrafter"/>
</dbReference>
<accession>A0A6G0XWM1</accession>
<dbReference type="SUPFAM" id="SSF53254">
    <property type="entry name" value="Phosphoglycerate mutase-like"/>
    <property type="match status" value="1"/>
</dbReference>
<keyword evidence="6" id="KW-1185">Reference proteome</keyword>
<evidence type="ECO:0000256" key="2">
    <source>
        <dbReference type="ARBA" id="ARBA00022801"/>
    </source>
</evidence>
<keyword evidence="2" id="KW-0378">Hydrolase</keyword>
<feature type="transmembrane region" description="Helical" evidence="3">
    <location>
        <begin position="432"/>
        <end position="452"/>
    </location>
</feature>
<keyword evidence="3" id="KW-0812">Transmembrane</keyword>
<dbReference type="PANTHER" id="PTHR11567:SF110">
    <property type="entry name" value="2-PHOSPHOXYLOSE PHOSPHATASE 1"/>
    <property type="match status" value="1"/>
</dbReference>
<name>A0A6G0XWM1_9STRA</name>
<reference evidence="5 6" key="1">
    <citation type="submission" date="2019-07" db="EMBL/GenBank/DDBJ databases">
        <title>Genomics analysis of Aphanomyces spp. identifies a new class of oomycete effector associated with host adaptation.</title>
        <authorList>
            <person name="Gaulin E."/>
        </authorList>
    </citation>
    <scope>NUCLEOTIDE SEQUENCE [LARGE SCALE GENOMIC DNA]</scope>
    <source>
        <strain evidence="5 6">ATCC 201684</strain>
    </source>
</reference>
<dbReference type="PROSITE" id="PS00616">
    <property type="entry name" value="HIS_ACID_PHOSPHAT_1"/>
    <property type="match status" value="1"/>
</dbReference>
<gene>
    <name evidence="5" type="ORF">Ae201684_001239</name>
</gene>
<comment type="caution">
    <text evidence="5">The sequence shown here is derived from an EMBL/GenBank/DDBJ whole genome shotgun (WGS) entry which is preliminary data.</text>
</comment>
<evidence type="ECO:0000256" key="4">
    <source>
        <dbReference type="SAM" id="SignalP"/>
    </source>
</evidence>
<dbReference type="Pfam" id="PF00328">
    <property type="entry name" value="His_Phos_2"/>
    <property type="match status" value="1"/>
</dbReference>
<dbReference type="VEuPathDB" id="FungiDB:AeMF1_021812"/>
<comment type="similarity">
    <text evidence="1">Belongs to the histidine acid phosphatase family.</text>
</comment>
<dbReference type="InterPro" id="IPR029033">
    <property type="entry name" value="His_PPase_superfam"/>
</dbReference>
<evidence type="ECO:0000313" key="5">
    <source>
        <dbReference type="EMBL" id="KAF0744785.1"/>
    </source>
</evidence>
<protein>
    <recommendedName>
        <fullName evidence="7">Acid phosphatase</fullName>
    </recommendedName>
</protein>
<proteinExistence type="inferred from homology"/>
<dbReference type="AlphaFoldDB" id="A0A6G0XWM1"/>
<sequence>MLGLVLLASMAALARADYPAYCAKDMNANRVQPLKATNVQLIQVQVVVRHGARTPWSGSQCWDGYNEEWNCNIHEIQRPELKSDKEPLIVSREFEKIYTKGDNILAGTCNLGQMIDEGYHQQTQNGAHLREAYVGPRGLFQSTDGLDLTNTSDFYFESSDIPRTINSGMIIIDQIFPRGVNDSSKAAVPWHTSDYSRAIVTPNPNVCPKLSWIDAAWRKSDEYLAWTNSPANQQLERDLQKVVSHYSHDTLFDCFMTAKCTDRSLPSGIDDDLFARTTSRESSFQIQQYLYNQSSYARVGMAAYINRIRQRAISATKQQAPRFVLSAAHDTTIMPVLGALGGASWLTEWVPYASHMIFEVYANQTDHYVRILYQGKPLSVPGCSSELCPFSAFLALTEFAADSSICALPTSSNSDPVAAPTTSGTSASETTWTWLYVIGGVLAGTALGYFAGSRGTAERQGYSTLPDRA</sequence>
<feature type="chain" id="PRO_5026028230" description="Acid phosphatase" evidence="4">
    <location>
        <begin position="17"/>
        <end position="469"/>
    </location>
</feature>
<dbReference type="PANTHER" id="PTHR11567">
    <property type="entry name" value="ACID PHOSPHATASE-RELATED"/>
    <property type="match status" value="1"/>
</dbReference>
<feature type="signal peptide" evidence="4">
    <location>
        <begin position="1"/>
        <end position="16"/>
    </location>
</feature>
<keyword evidence="3" id="KW-0472">Membrane</keyword>
<dbReference type="EMBL" id="VJMJ01000009">
    <property type="protein sequence ID" value="KAF0744785.1"/>
    <property type="molecule type" value="Genomic_DNA"/>
</dbReference>
<evidence type="ECO:0000256" key="1">
    <source>
        <dbReference type="ARBA" id="ARBA00005375"/>
    </source>
</evidence>
<evidence type="ECO:0000256" key="3">
    <source>
        <dbReference type="SAM" id="Phobius"/>
    </source>
</evidence>
<dbReference type="InterPro" id="IPR000560">
    <property type="entry name" value="His_Pase_clade-2"/>
</dbReference>
<organism evidence="5 6">
    <name type="scientific">Aphanomyces euteiches</name>
    <dbReference type="NCBI Taxonomy" id="100861"/>
    <lineage>
        <taxon>Eukaryota</taxon>
        <taxon>Sar</taxon>
        <taxon>Stramenopiles</taxon>
        <taxon>Oomycota</taxon>
        <taxon>Saprolegniomycetes</taxon>
        <taxon>Saprolegniales</taxon>
        <taxon>Verrucalvaceae</taxon>
        <taxon>Aphanomyces</taxon>
    </lineage>
</organism>
<keyword evidence="4" id="KW-0732">Signal</keyword>
<dbReference type="Gene3D" id="3.40.50.1240">
    <property type="entry name" value="Phosphoglycerate mutase-like"/>
    <property type="match status" value="1"/>
</dbReference>
<dbReference type="PROSITE" id="PS00778">
    <property type="entry name" value="HIS_ACID_PHOSPHAT_2"/>
    <property type="match status" value="1"/>
</dbReference>
<dbReference type="InterPro" id="IPR033379">
    <property type="entry name" value="Acid_Pase_AS"/>
</dbReference>
<keyword evidence="3" id="KW-1133">Transmembrane helix</keyword>